<dbReference type="SUPFAM" id="SSF48452">
    <property type="entry name" value="TPR-like"/>
    <property type="match status" value="1"/>
</dbReference>
<gene>
    <name evidence="2" type="ORF">EOD40_12545</name>
</gene>
<dbReference type="Gene3D" id="1.25.40.10">
    <property type="entry name" value="Tetratricopeptide repeat domain"/>
    <property type="match status" value="1"/>
</dbReference>
<dbReference type="OrthoDB" id="1324191at2"/>
<dbReference type="RefSeq" id="WP_128196039.1">
    <property type="nucleotide sequence ID" value="NZ_SACJ01000007.1"/>
</dbReference>
<sequence>MVLFKTIIIENNIFLYLIMVSVFSCNMYSQKVKLSVAQMKDTLIAASTSSDTMSNLVKTVISYKVVEKINMTFGGYTITYIVSDLSLVNTNDLGPNNSRVITPIYEKKKIYNNKKVALINSLKPTPTQNSSNSDINVNLNIIEKSNVIEDEESHNGVEYIDIVKTYERVYKRGFKSIEMLKRLGNAYYFKGKLEKSAKFYEELFDMTTDLEAEYFFRYARSLNFINKKDKANEMMGKYNQKTEAEQTIKN</sequence>
<accession>A0A437KSE5</accession>
<proteinExistence type="predicted"/>
<evidence type="ECO:0000256" key="1">
    <source>
        <dbReference type="SAM" id="Phobius"/>
    </source>
</evidence>
<dbReference type="EMBL" id="SACJ01000007">
    <property type="protein sequence ID" value="RVT74995.1"/>
    <property type="molecule type" value="Genomic_DNA"/>
</dbReference>
<reference evidence="2 3" key="1">
    <citation type="submission" date="2019-01" db="EMBL/GenBank/DDBJ databases">
        <authorList>
            <person name="Chen W.-M."/>
        </authorList>
    </citation>
    <scope>NUCLEOTIDE SEQUENCE [LARGE SCALE GENOMIC DNA]</scope>
    <source>
        <strain evidence="2 3">BBQ-12</strain>
    </source>
</reference>
<evidence type="ECO:0008006" key="4">
    <source>
        <dbReference type="Google" id="ProtNLM"/>
    </source>
</evidence>
<evidence type="ECO:0000313" key="2">
    <source>
        <dbReference type="EMBL" id="RVT74995.1"/>
    </source>
</evidence>
<keyword evidence="1" id="KW-0472">Membrane</keyword>
<keyword evidence="3" id="KW-1185">Reference proteome</keyword>
<keyword evidence="1" id="KW-0812">Transmembrane</keyword>
<name>A0A437KSE5_9FLAO</name>
<dbReference type="InterPro" id="IPR011990">
    <property type="entry name" value="TPR-like_helical_dom_sf"/>
</dbReference>
<evidence type="ECO:0000313" key="3">
    <source>
        <dbReference type="Proteomes" id="UP000285211"/>
    </source>
</evidence>
<dbReference type="AlphaFoldDB" id="A0A437KSE5"/>
<comment type="caution">
    <text evidence="2">The sequence shown here is derived from an EMBL/GenBank/DDBJ whole genome shotgun (WGS) entry which is preliminary data.</text>
</comment>
<protein>
    <recommendedName>
        <fullName evidence="4">Tetratricopeptide repeat protein</fullName>
    </recommendedName>
</protein>
<dbReference type="PROSITE" id="PS51257">
    <property type="entry name" value="PROKAR_LIPOPROTEIN"/>
    <property type="match status" value="1"/>
</dbReference>
<dbReference type="Proteomes" id="UP000285211">
    <property type="component" value="Unassembled WGS sequence"/>
</dbReference>
<keyword evidence="1" id="KW-1133">Transmembrane helix</keyword>
<feature type="transmembrane region" description="Helical" evidence="1">
    <location>
        <begin position="12"/>
        <end position="29"/>
    </location>
</feature>
<organism evidence="2 3">
    <name type="scientific">Flavobacterium sufflavum</name>
    <dbReference type="NCBI Taxonomy" id="1921138"/>
    <lineage>
        <taxon>Bacteria</taxon>
        <taxon>Pseudomonadati</taxon>
        <taxon>Bacteroidota</taxon>
        <taxon>Flavobacteriia</taxon>
        <taxon>Flavobacteriales</taxon>
        <taxon>Flavobacteriaceae</taxon>
        <taxon>Flavobacterium</taxon>
    </lineage>
</organism>